<dbReference type="Proteomes" id="UP000239867">
    <property type="component" value="Chromosome"/>
</dbReference>
<feature type="transmembrane region" description="Helical" evidence="1">
    <location>
        <begin position="98"/>
        <end position="118"/>
    </location>
</feature>
<evidence type="ECO:0008006" key="4">
    <source>
        <dbReference type="Google" id="ProtNLM"/>
    </source>
</evidence>
<evidence type="ECO:0000313" key="2">
    <source>
        <dbReference type="EMBL" id="AVD71145.1"/>
    </source>
</evidence>
<organism evidence="2 3">
    <name type="scientific">Desulfobulbus oralis</name>
    <dbReference type="NCBI Taxonomy" id="1986146"/>
    <lineage>
        <taxon>Bacteria</taxon>
        <taxon>Pseudomonadati</taxon>
        <taxon>Thermodesulfobacteriota</taxon>
        <taxon>Desulfobulbia</taxon>
        <taxon>Desulfobulbales</taxon>
        <taxon>Desulfobulbaceae</taxon>
        <taxon>Desulfobulbus</taxon>
    </lineage>
</organism>
<accession>A0A2L1GN83</accession>
<feature type="transmembrane region" description="Helical" evidence="1">
    <location>
        <begin position="206"/>
        <end position="231"/>
    </location>
</feature>
<feature type="transmembrane region" description="Helical" evidence="1">
    <location>
        <begin position="269"/>
        <end position="292"/>
    </location>
</feature>
<evidence type="ECO:0000313" key="3">
    <source>
        <dbReference type="Proteomes" id="UP000239867"/>
    </source>
</evidence>
<feature type="transmembrane region" description="Helical" evidence="1">
    <location>
        <begin position="72"/>
        <end position="92"/>
    </location>
</feature>
<evidence type="ECO:0000256" key="1">
    <source>
        <dbReference type="SAM" id="Phobius"/>
    </source>
</evidence>
<gene>
    <name evidence="2" type="ORF">CAY53_06320</name>
</gene>
<protein>
    <recommendedName>
        <fullName evidence="4">DUF4153 domain-containing protein</fullName>
    </recommendedName>
</protein>
<feature type="transmembrane region" description="Helical" evidence="1">
    <location>
        <begin position="167"/>
        <end position="185"/>
    </location>
</feature>
<feature type="transmembrane region" description="Helical" evidence="1">
    <location>
        <begin position="237"/>
        <end position="257"/>
    </location>
</feature>
<reference evidence="2 3" key="1">
    <citation type="journal article" date="2018" name="MBio">
        <title>Insights into the evolution of host association through the isolation and characterization of a novel human periodontal pathobiont, Desulfobulbus oralis.</title>
        <authorList>
            <person name="Cross K.L."/>
            <person name="Chirania P."/>
            <person name="Xiong W."/>
            <person name="Beall C.J."/>
            <person name="Elkins J.G."/>
            <person name="Giannone R.J."/>
            <person name="Griffen A.L."/>
            <person name="Guss A.M."/>
            <person name="Hettich R.L."/>
            <person name="Joshi S.S."/>
            <person name="Mokrzan E.M."/>
            <person name="Martin R.K."/>
            <person name="Zhulin I.B."/>
            <person name="Leys E.J."/>
            <person name="Podar M."/>
        </authorList>
    </citation>
    <scope>NUCLEOTIDE SEQUENCE [LARGE SCALE GENOMIC DNA]</scope>
    <source>
        <strain evidence="2 3">ORNL</strain>
    </source>
</reference>
<keyword evidence="1" id="KW-0472">Membrane</keyword>
<dbReference type="OrthoDB" id="9809196at2"/>
<keyword evidence="1" id="KW-1133">Transmembrane helix</keyword>
<proteinExistence type="predicted"/>
<dbReference type="KEGG" id="deo:CAY53_06320"/>
<feature type="transmembrane region" description="Helical" evidence="1">
    <location>
        <begin position="323"/>
        <end position="342"/>
    </location>
</feature>
<keyword evidence="3" id="KW-1185">Reference proteome</keyword>
<sequence length="540" mass="60476">MRAFFEECRDEVKALAGQSPASVAAVGVAALCYLCAASGLLGWQGGLIFYNILCASALLVISDALGWPGNRLWRAALALGSAVLAYFFVYRFDAALDHTVKLHCFALYFLLLLLFVLAQTRRGAGQLRVLAQNGLLFGTLFLLFVIIYGIFLLTAEWLFDIKHLTSVWRHGNILAAFALFLLFLARTAHRASEEAEATSMGKKEQLLYGILYYSSFAYAVLVAFYCLIWLVGMGQSHPSVVHLVIWSSSFSLLLLWLKTEALRATDRAFLLLTGLLSVCALGAVCLRIRQYGLTPNRYFVLLASLWLIFSCGWHFLRKDCRMALALLVPLVLVGVWTPLGAIDLSVWSQTKRLAALEEVPANRERMAEIADFLSRYGQEAKIPATVSEILRHPTLPPAISVRASLERAPEEELLHIAPYDYALMHLDARQEREYANGDVRIKTSRGGRLSVVYQDTVQAELDLGQVLRESLPVEQGQSAYSYEIRPEKRWIKVQGPELDIAVYVERADLKWEYPAGKPKVVTDLDADLEYRVFLAKRRGT</sequence>
<dbReference type="EMBL" id="CP021255">
    <property type="protein sequence ID" value="AVD71145.1"/>
    <property type="molecule type" value="Genomic_DNA"/>
</dbReference>
<keyword evidence="1" id="KW-0812">Transmembrane</keyword>
<name>A0A2L1GN83_9BACT</name>
<feature type="transmembrane region" description="Helical" evidence="1">
    <location>
        <begin position="47"/>
        <end position="65"/>
    </location>
</feature>
<feature type="transmembrane region" description="Helical" evidence="1">
    <location>
        <begin position="298"/>
        <end position="316"/>
    </location>
</feature>
<feature type="transmembrane region" description="Helical" evidence="1">
    <location>
        <begin position="130"/>
        <end position="155"/>
    </location>
</feature>
<dbReference type="AlphaFoldDB" id="A0A2L1GN83"/>
<dbReference type="RefSeq" id="WP_104936419.1">
    <property type="nucleotide sequence ID" value="NZ_CP021255.1"/>
</dbReference>
<feature type="transmembrane region" description="Helical" evidence="1">
    <location>
        <begin position="21"/>
        <end position="41"/>
    </location>
</feature>